<reference evidence="7" key="1">
    <citation type="journal article" date="2019" name="Int. J. Syst. Evol. Microbiol.">
        <title>The Global Catalogue of Microorganisms (GCM) 10K type strain sequencing project: providing services to taxonomists for standard genome sequencing and annotation.</title>
        <authorList>
            <consortium name="The Broad Institute Genomics Platform"/>
            <consortium name="The Broad Institute Genome Sequencing Center for Infectious Disease"/>
            <person name="Wu L."/>
            <person name="Ma J."/>
        </authorList>
    </citation>
    <scope>NUCLEOTIDE SEQUENCE [LARGE SCALE GENOMIC DNA]</scope>
    <source>
        <strain evidence="7">JCM 18952</strain>
    </source>
</reference>
<proteinExistence type="inferred from homology"/>
<name>A0ABP9TGX4_9MICC</name>
<dbReference type="InterPro" id="IPR011793">
    <property type="entry name" value="YbdK"/>
</dbReference>
<keyword evidence="3 5" id="KW-0067">ATP-binding</keyword>
<protein>
    <recommendedName>
        <fullName evidence="5">Putative glutamate--cysteine ligase 2</fullName>
        <ecNumber evidence="5">6.3.2.2</ecNumber>
    </recommendedName>
    <alternativeName>
        <fullName evidence="5">Gamma-glutamylcysteine synthetase 2</fullName>
        <shortName evidence="5">GCS 2</shortName>
        <shortName evidence="5">Gamma-GCS 2</shortName>
    </alternativeName>
</protein>
<dbReference type="InterPro" id="IPR050141">
    <property type="entry name" value="GCL_type2/YbdK_subfam"/>
</dbReference>
<dbReference type="HAMAP" id="MF_01609">
    <property type="entry name" value="Glu_cys_ligase_2"/>
    <property type="match status" value="1"/>
</dbReference>
<evidence type="ECO:0000256" key="3">
    <source>
        <dbReference type="ARBA" id="ARBA00022840"/>
    </source>
</evidence>
<dbReference type="Pfam" id="PF04107">
    <property type="entry name" value="GCS2"/>
    <property type="match status" value="1"/>
</dbReference>
<dbReference type="RefSeq" id="WP_210100518.1">
    <property type="nucleotide sequence ID" value="NZ_BAABLK010000004.1"/>
</dbReference>
<dbReference type="EMBL" id="BAABLK010000004">
    <property type="protein sequence ID" value="GAA5225611.1"/>
    <property type="molecule type" value="Genomic_DNA"/>
</dbReference>
<keyword evidence="7" id="KW-1185">Reference proteome</keyword>
<dbReference type="InterPro" id="IPR014746">
    <property type="entry name" value="Gln_synth/guanido_kin_cat_dom"/>
</dbReference>
<dbReference type="PANTHER" id="PTHR36510">
    <property type="entry name" value="GLUTAMATE--CYSTEINE LIGASE 2-RELATED"/>
    <property type="match status" value="1"/>
</dbReference>
<evidence type="ECO:0000313" key="6">
    <source>
        <dbReference type="EMBL" id="GAA5225611.1"/>
    </source>
</evidence>
<evidence type="ECO:0000256" key="4">
    <source>
        <dbReference type="ARBA" id="ARBA00048819"/>
    </source>
</evidence>
<evidence type="ECO:0000256" key="2">
    <source>
        <dbReference type="ARBA" id="ARBA00022741"/>
    </source>
</evidence>
<evidence type="ECO:0000256" key="5">
    <source>
        <dbReference type="HAMAP-Rule" id="MF_01609"/>
    </source>
</evidence>
<accession>A0ABP9TGX4</accession>
<evidence type="ECO:0000313" key="7">
    <source>
        <dbReference type="Proteomes" id="UP001501257"/>
    </source>
</evidence>
<dbReference type="SUPFAM" id="SSF55931">
    <property type="entry name" value="Glutamine synthetase/guanido kinase"/>
    <property type="match status" value="1"/>
</dbReference>
<sequence>MRTFGIEEEFFLVRPDTGYPAAPTRRVQEQIMNLGAGNGSIRPELLACQIESCTPVLTQREEAIESVSRARGELSSAAREVGLQLLGIGTPPRIPGVPATVSASDRYYAIHDFCPGIAAEHYIAGTHVHVGVEDRDAGVAAVNSLRPWLPLLTALGANSPYWRGSDSGFASWRTIQNRRWSVQGIPPFFAGSSDYDQRLDFILASDVVLDSGHIGWGAHLSPRNPTVEVRVPDAQLGTSDVVLLALVVRALVSTGLRNPPKESPAPPEVFDLAHWQAAKFGTQGNHYNLMAGTKTSMSGMLAVLHAYIKPALAETGDTEYIQGGLERIMREGNGAVSQRRFFHAGGFAEVLEQSAARLLV</sequence>
<evidence type="ECO:0000256" key="1">
    <source>
        <dbReference type="ARBA" id="ARBA00022598"/>
    </source>
</evidence>
<dbReference type="Gene3D" id="3.30.590.20">
    <property type="match status" value="1"/>
</dbReference>
<dbReference type="NCBIfam" id="TIGR02050">
    <property type="entry name" value="gshA_cyan_rel"/>
    <property type="match status" value="1"/>
</dbReference>
<dbReference type="PANTHER" id="PTHR36510:SF1">
    <property type="entry name" value="GLUTAMATE--CYSTEINE LIGASE 2-RELATED"/>
    <property type="match status" value="1"/>
</dbReference>
<keyword evidence="2 5" id="KW-0547">Nucleotide-binding</keyword>
<comment type="caution">
    <text evidence="6">The sequence shown here is derived from an EMBL/GenBank/DDBJ whole genome shotgun (WGS) entry which is preliminary data.</text>
</comment>
<comment type="similarity">
    <text evidence="5">Belongs to the glutamate--cysteine ligase type 2 family. YbdK subfamily.</text>
</comment>
<dbReference type="InterPro" id="IPR006336">
    <property type="entry name" value="GCS2"/>
</dbReference>
<dbReference type="Proteomes" id="UP001501257">
    <property type="component" value="Unassembled WGS sequence"/>
</dbReference>
<dbReference type="GO" id="GO:0016874">
    <property type="term" value="F:ligase activity"/>
    <property type="evidence" value="ECO:0007669"/>
    <property type="project" value="UniProtKB-KW"/>
</dbReference>
<gene>
    <name evidence="6" type="ORF">GCM10025778_01410</name>
</gene>
<dbReference type="EC" id="6.3.2.2" evidence="5"/>
<comment type="catalytic activity">
    <reaction evidence="4 5">
        <text>L-cysteine + L-glutamate + ATP = gamma-L-glutamyl-L-cysteine + ADP + phosphate + H(+)</text>
        <dbReference type="Rhea" id="RHEA:13285"/>
        <dbReference type="ChEBI" id="CHEBI:15378"/>
        <dbReference type="ChEBI" id="CHEBI:29985"/>
        <dbReference type="ChEBI" id="CHEBI:30616"/>
        <dbReference type="ChEBI" id="CHEBI:35235"/>
        <dbReference type="ChEBI" id="CHEBI:43474"/>
        <dbReference type="ChEBI" id="CHEBI:58173"/>
        <dbReference type="ChEBI" id="CHEBI:456216"/>
        <dbReference type="EC" id="6.3.2.2"/>
    </reaction>
</comment>
<organism evidence="6 7">
    <name type="scientific">Paeniglutamicibacter antarcticus</name>
    <dbReference type="NCBI Taxonomy" id="494023"/>
    <lineage>
        <taxon>Bacteria</taxon>
        <taxon>Bacillati</taxon>
        <taxon>Actinomycetota</taxon>
        <taxon>Actinomycetes</taxon>
        <taxon>Micrococcales</taxon>
        <taxon>Micrococcaceae</taxon>
        <taxon>Paeniglutamicibacter</taxon>
    </lineage>
</organism>
<keyword evidence="1 5" id="KW-0436">Ligase</keyword>
<comment type="function">
    <text evidence="5">ATP-dependent carboxylate-amine ligase which exhibits weak glutamate--cysteine ligase activity.</text>
</comment>